<reference evidence="2" key="1">
    <citation type="journal article" date="2022" name="Mol. Ecol. Resour.">
        <title>The genomes of chicory, endive, great burdock and yacon provide insights into Asteraceae palaeo-polyploidization history and plant inulin production.</title>
        <authorList>
            <person name="Fan W."/>
            <person name="Wang S."/>
            <person name="Wang H."/>
            <person name="Wang A."/>
            <person name="Jiang F."/>
            <person name="Liu H."/>
            <person name="Zhao H."/>
            <person name="Xu D."/>
            <person name="Zhang Y."/>
        </authorList>
    </citation>
    <scope>NUCLEOTIDE SEQUENCE [LARGE SCALE GENOMIC DNA]</scope>
    <source>
        <strain evidence="2">cv. Niubang</strain>
    </source>
</reference>
<sequence length="81" mass="8494">MGRKALLEGRSFIPAASMGRMGNGEGFASMGRSFVVAPATTALVVVLAGEWDDDGELSSPNHLARGAVVFVGILMLRSSLW</sequence>
<name>A0ACB9CIK2_ARCLA</name>
<dbReference type="Proteomes" id="UP001055879">
    <property type="component" value="Linkage Group LG04"/>
</dbReference>
<reference evidence="1 2" key="2">
    <citation type="journal article" date="2022" name="Mol. Ecol. Resour.">
        <title>The genomes of chicory, endive, great burdock and yacon provide insights into Asteraceae paleo-polyploidization history and plant inulin production.</title>
        <authorList>
            <person name="Fan W."/>
            <person name="Wang S."/>
            <person name="Wang H."/>
            <person name="Wang A."/>
            <person name="Jiang F."/>
            <person name="Liu H."/>
            <person name="Zhao H."/>
            <person name="Xu D."/>
            <person name="Zhang Y."/>
        </authorList>
    </citation>
    <scope>NUCLEOTIDE SEQUENCE [LARGE SCALE GENOMIC DNA]</scope>
    <source>
        <strain evidence="2">cv. Niubang</strain>
    </source>
</reference>
<proteinExistence type="predicted"/>
<evidence type="ECO:0000313" key="1">
    <source>
        <dbReference type="EMBL" id="KAI3734129.1"/>
    </source>
</evidence>
<protein>
    <submittedName>
        <fullName evidence="1">Uncharacterized protein</fullName>
    </submittedName>
</protein>
<dbReference type="EMBL" id="CM042050">
    <property type="protein sequence ID" value="KAI3734129.1"/>
    <property type="molecule type" value="Genomic_DNA"/>
</dbReference>
<organism evidence="1 2">
    <name type="scientific">Arctium lappa</name>
    <name type="common">Greater burdock</name>
    <name type="synonym">Lappa major</name>
    <dbReference type="NCBI Taxonomy" id="4217"/>
    <lineage>
        <taxon>Eukaryota</taxon>
        <taxon>Viridiplantae</taxon>
        <taxon>Streptophyta</taxon>
        <taxon>Embryophyta</taxon>
        <taxon>Tracheophyta</taxon>
        <taxon>Spermatophyta</taxon>
        <taxon>Magnoliopsida</taxon>
        <taxon>eudicotyledons</taxon>
        <taxon>Gunneridae</taxon>
        <taxon>Pentapetalae</taxon>
        <taxon>asterids</taxon>
        <taxon>campanulids</taxon>
        <taxon>Asterales</taxon>
        <taxon>Asteraceae</taxon>
        <taxon>Carduoideae</taxon>
        <taxon>Cardueae</taxon>
        <taxon>Arctiinae</taxon>
        <taxon>Arctium</taxon>
    </lineage>
</organism>
<accession>A0ACB9CIK2</accession>
<evidence type="ECO:0000313" key="2">
    <source>
        <dbReference type="Proteomes" id="UP001055879"/>
    </source>
</evidence>
<keyword evidence="2" id="KW-1185">Reference proteome</keyword>
<comment type="caution">
    <text evidence="1">The sequence shown here is derived from an EMBL/GenBank/DDBJ whole genome shotgun (WGS) entry which is preliminary data.</text>
</comment>
<gene>
    <name evidence="1" type="ORF">L6452_13592</name>
</gene>